<keyword evidence="7" id="KW-0732">Signal</keyword>
<keyword evidence="4" id="KW-1134">Transmembrane beta strand</keyword>
<evidence type="ECO:0000256" key="10">
    <source>
        <dbReference type="ARBA" id="ARBA00023114"/>
    </source>
</evidence>
<dbReference type="PANTHER" id="PTHR33619:SF3">
    <property type="entry name" value="POLYSACCHARIDE EXPORT PROTEIN GFCE-RELATED"/>
    <property type="match status" value="1"/>
</dbReference>
<keyword evidence="13" id="KW-0998">Cell outer membrane</keyword>
<evidence type="ECO:0000256" key="11">
    <source>
        <dbReference type="ARBA" id="ARBA00023136"/>
    </source>
</evidence>
<dbReference type="InterPro" id="IPR054765">
    <property type="entry name" value="SLBB_dom"/>
</dbReference>
<evidence type="ECO:0000256" key="13">
    <source>
        <dbReference type="ARBA" id="ARBA00023237"/>
    </source>
</evidence>
<dbReference type="STRING" id="388950.GCA_001611675_02655"/>
<evidence type="ECO:0000256" key="2">
    <source>
        <dbReference type="ARBA" id="ARBA00009450"/>
    </source>
</evidence>
<name>A0A1I7J1Z4_9BACT</name>
<reference evidence="18" key="1">
    <citation type="submission" date="2016-10" db="EMBL/GenBank/DDBJ databases">
        <authorList>
            <person name="Varghese N."/>
        </authorList>
    </citation>
    <scope>NUCLEOTIDE SEQUENCE [LARGE SCALE GENOMIC DNA]</scope>
    <source>
        <strain evidence="18">DSM 18820</strain>
    </source>
</reference>
<evidence type="ECO:0000259" key="15">
    <source>
        <dbReference type="Pfam" id="PF02563"/>
    </source>
</evidence>
<dbReference type="EMBL" id="FPCA01000003">
    <property type="protein sequence ID" value="SFU79144.1"/>
    <property type="molecule type" value="Genomic_DNA"/>
</dbReference>
<evidence type="ECO:0000256" key="14">
    <source>
        <dbReference type="ARBA" id="ARBA00023288"/>
    </source>
</evidence>
<dbReference type="Gene3D" id="3.10.560.10">
    <property type="entry name" value="Outer membrane lipoprotein wza domain like"/>
    <property type="match status" value="1"/>
</dbReference>
<dbReference type="Pfam" id="PF22461">
    <property type="entry name" value="SLBB_2"/>
    <property type="match status" value="1"/>
</dbReference>
<evidence type="ECO:0000256" key="1">
    <source>
        <dbReference type="ARBA" id="ARBA00004571"/>
    </source>
</evidence>
<evidence type="ECO:0000313" key="17">
    <source>
        <dbReference type="EMBL" id="SFU79144.1"/>
    </source>
</evidence>
<evidence type="ECO:0000256" key="9">
    <source>
        <dbReference type="ARBA" id="ARBA00023065"/>
    </source>
</evidence>
<keyword evidence="18" id="KW-1185">Reference proteome</keyword>
<dbReference type="PROSITE" id="PS51257">
    <property type="entry name" value="PROKAR_LIPOPROTEIN"/>
    <property type="match status" value="1"/>
</dbReference>
<dbReference type="GO" id="GO:0015159">
    <property type="term" value="F:polysaccharide transmembrane transporter activity"/>
    <property type="evidence" value="ECO:0007669"/>
    <property type="project" value="InterPro"/>
</dbReference>
<keyword evidence="6" id="KW-0812">Transmembrane</keyword>
<protein>
    <submittedName>
        <fullName evidence="17">Polysaccharide export outer membrane protein</fullName>
    </submittedName>
</protein>
<dbReference type="Pfam" id="PF02563">
    <property type="entry name" value="Poly_export"/>
    <property type="match status" value="1"/>
</dbReference>
<comment type="subcellular location">
    <subcellularLocation>
        <location evidence="1">Cell outer membrane</location>
        <topology evidence="1">Multi-pass membrane protein</topology>
    </subcellularLocation>
</comment>
<keyword evidence="14" id="KW-0449">Lipoprotein</keyword>
<keyword evidence="11" id="KW-0472">Membrane</keyword>
<organism evidence="17 18">
    <name type="scientific">Pontibacter akesuensis</name>
    <dbReference type="NCBI Taxonomy" id="388950"/>
    <lineage>
        <taxon>Bacteria</taxon>
        <taxon>Pseudomonadati</taxon>
        <taxon>Bacteroidota</taxon>
        <taxon>Cytophagia</taxon>
        <taxon>Cytophagales</taxon>
        <taxon>Hymenobacteraceae</taxon>
        <taxon>Pontibacter</taxon>
    </lineage>
</organism>
<dbReference type="Proteomes" id="UP000182491">
    <property type="component" value="Unassembled WGS sequence"/>
</dbReference>
<evidence type="ECO:0000256" key="8">
    <source>
        <dbReference type="ARBA" id="ARBA00023047"/>
    </source>
</evidence>
<evidence type="ECO:0000256" key="3">
    <source>
        <dbReference type="ARBA" id="ARBA00022448"/>
    </source>
</evidence>
<comment type="similarity">
    <text evidence="2">Belongs to the BexD/CtrA/VexA family.</text>
</comment>
<evidence type="ECO:0000313" key="18">
    <source>
        <dbReference type="Proteomes" id="UP000182491"/>
    </source>
</evidence>
<evidence type="ECO:0000256" key="6">
    <source>
        <dbReference type="ARBA" id="ARBA00022692"/>
    </source>
</evidence>
<keyword evidence="10" id="KW-0626">Porin</keyword>
<evidence type="ECO:0000256" key="12">
    <source>
        <dbReference type="ARBA" id="ARBA00023139"/>
    </source>
</evidence>
<proteinExistence type="inferred from homology"/>
<feature type="domain" description="SLBB" evidence="16">
    <location>
        <begin position="151"/>
        <end position="230"/>
    </location>
</feature>
<evidence type="ECO:0000259" key="16">
    <source>
        <dbReference type="Pfam" id="PF22461"/>
    </source>
</evidence>
<evidence type="ECO:0000256" key="7">
    <source>
        <dbReference type="ARBA" id="ARBA00022729"/>
    </source>
</evidence>
<evidence type="ECO:0000256" key="5">
    <source>
        <dbReference type="ARBA" id="ARBA00022597"/>
    </source>
</evidence>
<gene>
    <name evidence="17" type="ORF">SAMN04487941_2412</name>
</gene>
<accession>A0A1I7J1Z4</accession>
<keyword evidence="3" id="KW-0813">Transport</keyword>
<sequence length="266" mass="29488">MSSRMKSYSFIEPVLVVALLLLGCSCAGTSEAIYFNNIQASEFADKIETLEPVIQENDLLSITISSLNPDASEMFNVSSNNSIRNANATNTISPVFGYLVERDGFIQIPLLGNIKAAGLTKEGLKNKIRQEILDRKLLISPIVDIRYLNYKVSVLGEVARPSVLTVPNEKLTFLEALGLAGDLTIYAKRDNILLIREEEGKRVLTRVDLTTNELFTSPYYYLKSNDIIYVEPNKTKIASAGALRQWLPLALSGLTLVVVSIDRLTR</sequence>
<dbReference type="PANTHER" id="PTHR33619">
    <property type="entry name" value="POLYSACCHARIDE EXPORT PROTEIN GFCE-RELATED"/>
    <property type="match status" value="1"/>
</dbReference>
<keyword evidence="9" id="KW-0406">Ion transport</keyword>
<dbReference type="InterPro" id="IPR049712">
    <property type="entry name" value="Poly_export"/>
</dbReference>
<keyword evidence="12" id="KW-0564">Palmitate</keyword>
<dbReference type="InterPro" id="IPR003715">
    <property type="entry name" value="Poly_export_N"/>
</dbReference>
<keyword evidence="5" id="KW-0762">Sugar transport</keyword>
<dbReference type="AlphaFoldDB" id="A0A1I7J1Z4"/>
<keyword evidence="8" id="KW-0625">Polysaccharide transport</keyword>
<feature type="domain" description="Polysaccharide export protein N-terminal" evidence="15">
    <location>
        <begin position="53"/>
        <end position="146"/>
    </location>
</feature>
<evidence type="ECO:0000256" key="4">
    <source>
        <dbReference type="ARBA" id="ARBA00022452"/>
    </source>
</evidence>